<dbReference type="OrthoDB" id="45853at2"/>
<dbReference type="InterPro" id="IPR000182">
    <property type="entry name" value="GNAT_dom"/>
</dbReference>
<dbReference type="KEGG" id="palb:EJC50_16775"/>
<keyword evidence="1 4" id="KW-0808">Transferase</keyword>
<dbReference type="Pfam" id="PF00583">
    <property type="entry name" value="Acetyltransf_1"/>
    <property type="match status" value="1"/>
</dbReference>
<dbReference type="InterPro" id="IPR050832">
    <property type="entry name" value="Bact_Acetyltransf"/>
</dbReference>
<dbReference type="Proteomes" id="UP000272528">
    <property type="component" value="Chromosome"/>
</dbReference>
<protein>
    <submittedName>
        <fullName evidence="4">GNAT family N-acetyltransferase</fullName>
    </submittedName>
</protein>
<evidence type="ECO:0000313" key="4">
    <source>
        <dbReference type="EMBL" id="AZN41139.1"/>
    </source>
</evidence>
<evidence type="ECO:0000313" key="5">
    <source>
        <dbReference type="Proteomes" id="UP000272528"/>
    </source>
</evidence>
<dbReference type="SUPFAM" id="SSF55729">
    <property type="entry name" value="Acyl-CoA N-acyltransferases (Nat)"/>
    <property type="match status" value="1"/>
</dbReference>
<dbReference type="RefSeq" id="WP_126016846.1">
    <property type="nucleotide sequence ID" value="NZ_CP034437.1"/>
</dbReference>
<dbReference type="EMBL" id="CP034437">
    <property type="protein sequence ID" value="AZN41139.1"/>
    <property type="molecule type" value="Genomic_DNA"/>
</dbReference>
<dbReference type="PANTHER" id="PTHR43877:SF2">
    <property type="entry name" value="AMINOALKYLPHOSPHONATE N-ACETYLTRANSFERASE-RELATED"/>
    <property type="match status" value="1"/>
</dbReference>
<sequence length="157" mass="17889">MFTSRPLEESDLARICTFVQNEEELQYFYPAAKFPLTPEQIVEKVQTRQLPTCILHENEVVAFANLYQVEDKSCFLGNVIIAPAFRGRGAAAFLLETMIDQAKARFGITVMKLITHNTNTRGLIFYRKHGFIPVELLSNRTDAGEYIVGIRMERSVV</sequence>
<dbReference type="Gene3D" id="3.40.630.30">
    <property type="match status" value="1"/>
</dbReference>
<dbReference type="InterPro" id="IPR016181">
    <property type="entry name" value="Acyl_CoA_acyltransferase"/>
</dbReference>
<feature type="domain" description="N-acetyltransferase" evidence="3">
    <location>
        <begin position="2"/>
        <end position="157"/>
    </location>
</feature>
<proteinExistence type="predicted"/>
<evidence type="ECO:0000256" key="1">
    <source>
        <dbReference type="ARBA" id="ARBA00022679"/>
    </source>
</evidence>
<keyword evidence="5" id="KW-1185">Reference proteome</keyword>
<name>A0A3S9A5V2_9BACL</name>
<gene>
    <name evidence="4" type="ORF">EJC50_16775</name>
</gene>
<reference evidence="5" key="1">
    <citation type="submission" date="2018-12" db="EMBL/GenBank/DDBJ databases">
        <title>Genome sequence of Peanibacillus sp.</title>
        <authorList>
            <person name="Subramani G."/>
            <person name="Srinivasan S."/>
            <person name="Kim M.K."/>
        </authorList>
    </citation>
    <scope>NUCLEOTIDE SEQUENCE [LARGE SCALE GENOMIC DNA]</scope>
    <source>
        <strain evidence="5">18JY67-1</strain>
    </source>
</reference>
<dbReference type="AlphaFoldDB" id="A0A3S9A5V2"/>
<keyword evidence="2" id="KW-0012">Acyltransferase</keyword>
<dbReference type="GO" id="GO:0016747">
    <property type="term" value="F:acyltransferase activity, transferring groups other than amino-acyl groups"/>
    <property type="evidence" value="ECO:0007669"/>
    <property type="project" value="InterPro"/>
</dbReference>
<dbReference type="PROSITE" id="PS51186">
    <property type="entry name" value="GNAT"/>
    <property type="match status" value="1"/>
</dbReference>
<evidence type="ECO:0000259" key="3">
    <source>
        <dbReference type="PROSITE" id="PS51186"/>
    </source>
</evidence>
<dbReference type="PANTHER" id="PTHR43877">
    <property type="entry name" value="AMINOALKYLPHOSPHONATE N-ACETYLTRANSFERASE-RELATED-RELATED"/>
    <property type="match status" value="1"/>
</dbReference>
<evidence type="ECO:0000256" key="2">
    <source>
        <dbReference type="ARBA" id="ARBA00023315"/>
    </source>
</evidence>
<dbReference type="CDD" id="cd04301">
    <property type="entry name" value="NAT_SF"/>
    <property type="match status" value="1"/>
</dbReference>
<organism evidence="4 5">
    <name type="scientific">Paenibacillus albus</name>
    <dbReference type="NCBI Taxonomy" id="2495582"/>
    <lineage>
        <taxon>Bacteria</taxon>
        <taxon>Bacillati</taxon>
        <taxon>Bacillota</taxon>
        <taxon>Bacilli</taxon>
        <taxon>Bacillales</taxon>
        <taxon>Paenibacillaceae</taxon>
        <taxon>Paenibacillus</taxon>
    </lineage>
</organism>
<accession>A0A3S9A5V2</accession>